<organism evidence="1 2">
    <name type="scientific">Kineosporia corallincola</name>
    <dbReference type="NCBI Taxonomy" id="2835133"/>
    <lineage>
        <taxon>Bacteria</taxon>
        <taxon>Bacillati</taxon>
        <taxon>Actinomycetota</taxon>
        <taxon>Actinomycetes</taxon>
        <taxon>Kineosporiales</taxon>
        <taxon>Kineosporiaceae</taxon>
        <taxon>Kineosporia</taxon>
    </lineage>
</organism>
<keyword evidence="2" id="KW-1185">Reference proteome</keyword>
<dbReference type="Proteomes" id="UP001197247">
    <property type="component" value="Unassembled WGS sequence"/>
</dbReference>
<evidence type="ECO:0000313" key="2">
    <source>
        <dbReference type="Proteomes" id="UP001197247"/>
    </source>
</evidence>
<dbReference type="SUPFAM" id="SSF88723">
    <property type="entry name" value="PIN domain-like"/>
    <property type="match status" value="1"/>
</dbReference>
<comment type="caution">
    <text evidence="1">The sequence shown here is derived from an EMBL/GenBank/DDBJ whole genome shotgun (WGS) entry which is preliminary data.</text>
</comment>
<reference evidence="1 2" key="1">
    <citation type="submission" date="2021-05" db="EMBL/GenBank/DDBJ databases">
        <title>Kineosporia and Streptomyces sp. nov. two new marine actinobacteria isolated from Coral.</title>
        <authorList>
            <person name="Buangrab K."/>
            <person name="Sutthacheep M."/>
            <person name="Yeemin T."/>
            <person name="Harunari E."/>
            <person name="Igarashi Y."/>
            <person name="Kanchanasin P."/>
            <person name="Tanasupawat S."/>
            <person name="Phongsopitanun W."/>
        </authorList>
    </citation>
    <scope>NUCLEOTIDE SEQUENCE [LARGE SCALE GENOMIC DNA]</scope>
    <source>
        <strain evidence="1 2">J2-2</strain>
    </source>
</reference>
<sequence length="202" mass="22294">MFTALLDTCVLWPSRQRDFLLSLAFEHLYRPAWSSAILAELGHHERVKLEGRGVPRDQARARGERLISFMGSCFPDAEVSGWEDLEGTFGLPDPNDEHVAAAAVLASAGVLVTHNLKDFPPERLPRSLQVLPPAEFAYNTVSVDPARAVLALEEMARRSGQHGPRHEVADILAILENRYGMHAAVGLVRQVSRRTRTAPGSQ</sequence>
<protein>
    <submittedName>
        <fullName evidence="1">PIN domain-containing protein</fullName>
    </submittedName>
</protein>
<name>A0ABS5TEU6_9ACTN</name>
<proteinExistence type="predicted"/>
<gene>
    <name evidence="1" type="ORF">KIH74_11775</name>
</gene>
<dbReference type="EMBL" id="JAHBAY010000004">
    <property type="protein sequence ID" value="MBT0769605.1"/>
    <property type="molecule type" value="Genomic_DNA"/>
</dbReference>
<accession>A0ABS5TEU6</accession>
<evidence type="ECO:0000313" key="1">
    <source>
        <dbReference type="EMBL" id="MBT0769605.1"/>
    </source>
</evidence>
<dbReference type="RefSeq" id="WP_214155905.1">
    <property type="nucleotide sequence ID" value="NZ_JAHBAY010000004.1"/>
</dbReference>
<dbReference type="InterPro" id="IPR029060">
    <property type="entry name" value="PIN-like_dom_sf"/>
</dbReference>